<keyword evidence="5" id="KW-0812">Transmembrane</keyword>
<dbReference type="PANTHER" id="PTHR24421">
    <property type="entry name" value="NITRATE/NITRITE SENSOR PROTEIN NARX-RELATED"/>
    <property type="match status" value="1"/>
</dbReference>
<evidence type="ECO:0000259" key="8">
    <source>
        <dbReference type="PROSITE" id="PS50113"/>
    </source>
</evidence>
<dbReference type="InterPro" id="IPR000014">
    <property type="entry name" value="PAS"/>
</dbReference>
<protein>
    <submittedName>
        <fullName evidence="9">PAS domain-containing protein</fullName>
    </submittedName>
</protein>
<dbReference type="GO" id="GO:0046983">
    <property type="term" value="F:protein dimerization activity"/>
    <property type="evidence" value="ECO:0007669"/>
    <property type="project" value="InterPro"/>
</dbReference>
<keyword evidence="2" id="KW-0418">Kinase</keyword>
<dbReference type="Pfam" id="PF08447">
    <property type="entry name" value="PAS_3"/>
    <property type="match status" value="1"/>
</dbReference>
<feature type="domain" description="PAC" evidence="8">
    <location>
        <begin position="157"/>
        <end position="209"/>
    </location>
</feature>
<evidence type="ECO:0000313" key="9">
    <source>
        <dbReference type="EMBL" id="WEK38093.1"/>
    </source>
</evidence>
<dbReference type="GO" id="GO:0016020">
    <property type="term" value="C:membrane"/>
    <property type="evidence" value="ECO:0007669"/>
    <property type="project" value="InterPro"/>
</dbReference>
<dbReference type="PROSITE" id="PS50113">
    <property type="entry name" value="PAC"/>
    <property type="match status" value="1"/>
</dbReference>
<feature type="transmembrane region" description="Helical" evidence="5">
    <location>
        <begin position="7"/>
        <end position="25"/>
    </location>
</feature>
<evidence type="ECO:0000256" key="1">
    <source>
        <dbReference type="ARBA" id="ARBA00022679"/>
    </source>
</evidence>
<keyword evidence="1" id="KW-0808">Transferase</keyword>
<dbReference type="SUPFAM" id="SSF55874">
    <property type="entry name" value="ATPase domain of HSP90 chaperone/DNA topoisomerase II/histidine kinase"/>
    <property type="match status" value="1"/>
</dbReference>
<dbReference type="Proteomes" id="UP001220610">
    <property type="component" value="Chromosome"/>
</dbReference>
<evidence type="ECO:0000256" key="4">
    <source>
        <dbReference type="SAM" id="Coils"/>
    </source>
</evidence>
<dbReference type="InterPro" id="IPR013655">
    <property type="entry name" value="PAS_fold_3"/>
</dbReference>
<dbReference type="SMART" id="SM00086">
    <property type="entry name" value="PAC"/>
    <property type="match status" value="1"/>
</dbReference>
<dbReference type="Gene3D" id="1.20.5.1930">
    <property type="match status" value="1"/>
</dbReference>
<accession>A0AAJ5WX12</accession>
<proteinExistence type="predicted"/>
<dbReference type="CDD" id="cd00130">
    <property type="entry name" value="PAS"/>
    <property type="match status" value="1"/>
</dbReference>
<evidence type="ECO:0000256" key="5">
    <source>
        <dbReference type="SAM" id="Phobius"/>
    </source>
</evidence>
<dbReference type="InterPro" id="IPR050482">
    <property type="entry name" value="Sensor_HK_TwoCompSys"/>
</dbReference>
<gene>
    <name evidence="9" type="ORF">P0Y53_11350</name>
</gene>
<dbReference type="GO" id="GO:0000155">
    <property type="term" value="F:phosphorelay sensor kinase activity"/>
    <property type="evidence" value="ECO:0007669"/>
    <property type="project" value="InterPro"/>
</dbReference>
<evidence type="ECO:0000256" key="2">
    <source>
        <dbReference type="ARBA" id="ARBA00022777"/>
    </source>
</evidence>
<dbReference type="SMART" id="SM00387">
    <property type="entry name" value="HATPase_c"/>
    <property type="match status" value="1"/>
</dbReference>
<name>A0AAJ5WX12_9BACT</name>
<organism evidence="9 10">
    <name type="scientific">Candidatus Pseudobacter hemicellulosilyticus</name>
    <dbReference type="NCBI Taxonomy" id="3121375"/>
    <lineage>
        <taxon>Bacteria</taxon>
        <taxon>Pseudomonadati</taxon>
        <taxon>Bacteroidota</taxon>
        <taxon>Chitinophagia</taxon>
        <taxon>Chitinophagales</taxon>
        <taxon>Chitinophagaceae</taxon>
        <taxon>Pseudobacter</taxon>
    </lineage>
</organism>
<evidence type="ECO:0000256" key="3">
    <source>
        <dbReference type="ARBA" id="ARBA00023012"/>
    </source>
</evidence>
<dbReference type="InterPro" id="IPR036890">
    <property type="entry name" value="HATPase_C_sf"/>
</dbReference>
<keyword evidence="5" id="KW-1133">Transmembrane helix</keyword>
<dbReference type="PANTHER" id="PTHR24421:SF59">
    <property type="entry name" value="OXYGEN SENSOR HISTIDINE KINASE NREB"/>
    <property type="match status" value="1"/>
</dbReference>
<sequence>MKNPLSSSIKLSLAFLVFGICWTLISDRLTLLLTHNDLLLYNTVQHFKGILFMVLAALLIYYVSRKFNANIESANKLQEEALHRYKVLGMASKDAIWDYNMLTAECYTNRTLQEMFGYTADELQDNYHWWRNNLHPDDRERVIGLMDTKLAMGGTVWQDEYRFRCKDGSFKMIFDRGVIMRDKQGAVYRLIGAMQDITEQHKLQQELAHAKEVHKMELAQSILQAEEAERKKLSEELHDNINQLLGVVKLYVQHAQVNPGMRKELLDKCSDYITQTIEEIRHLSRSLLPPTLQEQGLLNSLYQLFADIRQVKEIDIDVETEDFEEAAIAPTRQLLIYRIIQEQLNNVLKHSGANQVTIRLRQSGTAIYLSVRDNGTGFDMQQNKPGLGLTNIRSRMELVNGRMHVQSAPGKGCDLRVEFTL</sequence>
<dbReference type="PROSITE" id="PS50109">
    <property type="entry name" value="HIS_KIN"/>
    <property type="match status" value="1"/>
</dbReference>
<dbReference type="InterPro" id="IPR000700">
    <property type="entry name" value="PAS-assoc_C"/>
</dbReference>
<dbReference type="EMBL" id="CP119311">
    <property type="protein sequence ID" value="WEK38093.1"/>
    <property type="molecule type" value="Genomic_DNA"/>
</dbReference>
<dbReference type="InterPro" id="IPR035965">
    <property type="entry name" value="PAS-like_dom_sf"/>
</dbReference>
<dbReference type="AlphaFoldDB" id="A0AAJ5WX12"/>
<dbReference type="Gene3D" id="3.30.565.10">
    <property type="entry name" value="Histidine kinase-like ATPase, C-terminal domain"/>
    <property type="match status" value="1"/>
</dbReference>
<dbReference type="NCBIfam" id="TIGR00229">
    <property type="entry name" value="sensory_box"/>
    <property type="match status" value="1"/>
</dbReference>
<dbReference type="Pfam" id="PF07730">
    <property type="entry name" value="HisKA_3"/>
    <property type="match status" value="1"/>
</dbReference>
<evidence type="ECO:0000259" key="7">
    <source>
        <dbReference type="PROSITE" id="PS50112"/>
    </source>
</evidence>
<dbReference type="InterPro" id="IPR003594">
    <property type="entry name" value="HATPase_dom"/>
</dbReference>
<feature type="coiled-coil region" evidence="4">
    <location>
        <begin position="211"/>
        <end position="243"/>
    </location>
</feature>
<dbReference type="Pfam" id="PF02518">
    <property type="entry name" value="HATPase_c"/>
    <property type="match status" value="1"/>
</dbReference>
<evidence type="ECO:0000313" key="10">
    <source>
        <dbReference type="Proteomes" id="UP001220610"/>
    </source>
</evidence>
<dbReference type="CDD" id="cd16917">
    <property type="entry name" value="HATPase_UhpB-NarQ-NarX-like"/>
    <property type="match status" value="1"/>
</dbReference>
<dbReference type="PROSITE" id="PS50112">
    <property type="entry name" value="PAS"/>
    <property type="match status" value="1"/>
</dbReference>
<keyword evidence="4" id="KW-0175">Coiled coil</keyword>
<dbReference type="Gene3D" id="3.30.450.20">
    <property type="entry name" value="PAS domain"/>
    <property type="match status" value="1"/>
</dbReference>
<reference evidence="9" key="1">
    <citation type="submission" date="2023-03" db="EMBL/GenBank/DDBJ databases">
        <title>Andean soil-derived lignocellulolytic bacterial consortium as a source of novel taxa and putative plastic-active enzymes.</title>
        <authorList>
            <person name="Diaz-Garcia L."/>
            <person name="Chuvochina M."/>
            <person name="Feuerriegel G."/>
            <person name="Bunk B."/>
            <person name="Sproer C."/>
            <person name="Streit W.R."/>
            <person name="Rodriguez L.M."/>
            <person name="Overmann J."/>
            <person name="Jimenez D.J."/>
        </authorList>
    </citation>
    <scope>NUCLEOTIDE SEQUENCE</scope>
    <source>
        <strain evidence="9">MAG 7</strain>
    </source>
</reference>
<keyword evidence="5" id="KW-0472">Membrane</keyword>
<dbReference type="InterPro" id="IPR005467">
    <property type="entry name" value="His_kinase_dom"/>
</dbReference>
<evidence type="ECO:0000259" key="6">
    <source>
        <dbReference type="PROSITE" id="PS50109"/>
    </source>
</evidence>
<feature type="domain" description="PAS" evidence="7">
    <location>
        <begin position="107"/>
        <end position="153"/>
    </location>
</feature>
<dbReference type="InterPro" id="IPR011712">
    <property type="entry name" value="Sig_transdc_His_kin_sub3_dim/P"/>
</dbReference>
<keyword evidence="3" id="KW-0902">Two-component regulatory system</keyword>
<dbReference type="SUPFAM" id="SSF55785">
    <property type="entry name" value="PYP-like sensor domain (PAS domain)"/>
    <property type="match status" value="1"/>
</dbReference>
<feature type="transmembrane region" description="Helical" evidence="5">
    <location>
        <begin position="45"/>
        <end position="63"/>
    </location>
</feature>
<dbReference type="InterPro" id="IPR001610">
    <property type="entry name" value="PAC"/>
</dbReference>
<feature type="domain" description="Histidine kinase" evidence="6">
    <location>
        <begin position="232"/>
        <end position="421"/>
    </location>
</feature>